<reference evidence="1 2" key="1">
    <citation type="journal article" date="2018" name="Sci. Rep.">
        <title>Genomic signatures of local adaptation to the degree of environmental predictability in rotifers.</title>
        <authorList>
            <person name="Franch-Gras L."/>
            <person name="Hahn C."/>
            <person name="Garcia-Roger E.M."/>
            <person name="Carmona M.J."/>
            <person name="Serra M."/>
            <person name="Gomez A."/>
        </authorList>
    </citation>
    <scope>NUCLEOTIDE SEQUENCE [LARGE SCALE GENOMIC DNA]</scope>
    <source>
        <strain evidence="1">HYR1</strain>
    </source>
</reference>
<dbReference type="EMBL" id="REGN01006705">
    <property type="protein sequence ID" value="RNA08534.1"/>
    <property type="molecule type" value="Genomic_DNA"/>
</dbReference>
<dbReference type="AlphaFoldDB" id="A0A3M7QBJ9"/>
<proteinExistence type="predicted"/>
<evidence type="ECO:0000313" key="1">
    <source>
        <dbReference type="EMBL" id="RNA08534.1"/>
    </source>
</evidence>
<keyword evidence="2" id="KW-1185">Reference proteome</keyword>
<dbReference type="Proteomes" id="UP000276133">
    <property type="component" value="Unassembled WGS sequence"/>
</dbReference>
<protein>
    <submittedName>
        <fullName evidence="1">Uncharacterized protein</fullName>
    </submittedName>
</protein>
<accession>A0A3M7QBJ9</accession>
<sequence>MCKDHDGTTYIAFCCIERTDRLGEAVEFINNPTFEGRKLLAKLDDIELGAAQWSKKTMVDQDGKPIWYHAE</sequence>
<evidence type="ECO:0000313" key="2">
    <source>
        <dbReference type="Proteomes" id="UP000276133"/>
    </source>
</evidence>
<gene>
    <name evidence="1" type="ORF">BpHYR1_038389</name>
</gene>
<name>A0A3M7QBJ9_BRAPC</name>
<organism evidence="1 2">
    <name type="scientific">Brachionus plicatilis</name>
    <name type="common">Marine rotifer</name>
    <name type="synonym">Brachionus muelleri</name>
    <dbReference type="NCBI Taxonomy" id="10195"/>
    <lineage>
        <taxon>Eukaryota</taxon>
        <taxon>Metazoa</taxon>
        <taxon>Spiralia</taxon>
        <taxon>Gnathifera</taxon>
        <taxon>Rotifera</taxon>
        <taxon>Eurotatoria</taxon>
        <taxon>Monogononta</taxon>
        <taxon>Pseudotrocha</taxon>
        <taxon>Ploima</taxon>
        <taxon>Brachionidae</taxon>
        <taxon>Brachionus</taxon>
    </lineage>
</organism>
<comment type="caution">
    <text evidence="1">The sequence shown here is derived from an EMBL/GenBank/DDBJ whole genome shotgun (WGS) entry which is preliminary data.</text>
</comment>